<feature type="transmembrane region" description="Helical" evidence="1">
    <location>
        <begin position="144"/>
        <end position="174"/>
    </location>
</feature>
<dbReference type="EMBL" id="JUIV01000012">
    <property type="protein sequence ID" value="RYJ37853.1"/>
    <property type="molecule type" value="Genomic_DNA"/>
</dbReference>
<keyword evidence="1" id="KW-1133">Transmembrane helix</keyword>
<feature type="transmembrane region" description="Helical" evidence="1">
    <location>
        <begin position="76"/>
        <end position="101"/>
    </location>
</feature>
<sequence length="394" mass="46465">MKTKWFTNPFYLYIFSFVLIFFIYNLKWSNAYPDLTISVGLFLTFTFLISFFLGRMIRNTNIFVLKKINSDAKNKFVLLLVTISYAIEFIDNRGIPFVLLFTHGGSYGDFEGIPVFHVFLASFTIYYTIYIFHQFLCNRNKRLLFYFLYFLLFQLWVVSRGTIFFILLACLFLYLFNIKIIKLRALLYLLLFILSVFYLFGVLGNLRSVSSRENEEMILDITSADDTFKSSNIPKEFYWSYLYLASPLGNLQSVVNSAHSQKEVDVTSFNRFMVNCIFPDFLGKRLAKLQTNETENLSDYFVFEIINAPTVYSLPFMYLGWLGPILMFFFMTFNVFLFMIIKNSSYFHSGFAILLSMIFFQVFNNFWIYSGISIDLIYPFILSVLHNLLIKKQL</sequence>
<evidence type="ECO:0000256" key="1">
    <source>
        <dbReference type="SAM" id="Phobius"/>
    </source>
</evidence>
<keyword evidence="1" id="KW-0472">Membrane</keyword>
<feature type="transmembrane region" description="Helical" evidence="1">
    <location>
        <begin position="35"/>
        <end position="55"/>
    </location>
</feature>
<evidence type="ECO:0000313" key="2">
    <source>
        <dbReference type="EMBL" id="RYJ37853.1"/>
    </source>
</evidence>
<evidence type="ECO:0000313" key="3">
    <source>
        <dbReference type="Proteomes" id="UP000290433"/>
    </source>
</evidence>
<feature type="transmembrane region" description="Helical" evidence="1">
    <location>
        <begin position="369"/>
        <end position="390"/>
    </location>
</feature>
<protein>
    <submittedName>
        <fullName evidence="2">Putative transmembrane protein</fullName>
    </submittedName>
</protein>
<dbReference type="OrthoDB" id="6870757at2"/>
<name>A0A444VWC0_9FLAO</name>
<feature type="transmembrane region" description="Helical" evidence="1">
    <location>
        <begin position="318"/>
        <end position="339"/>
    </location>
</feature>
<reference evidence="2 3" key="1">
    <citation type="submission" date="2014-12" db="EMBL/GenBank/DDBJ databases">
        <title>Genome sequence of Flavobacterium anhuiense RCM74.</title>
        <authorList>
            <person name="Kim J.F."/>
            <person name="Song J.Y."/>
            <person name="Kwak M.-J."/>
            <person name="Lee S.-W."/>
        </authorList>
    </citation>
    <scope>NUCLEOTIDE SEQUENCE [LARGE SCALE GENOMIC DNA]</scope>
    <source>
        <strain evidence="2 3">RCM74</strain>
    </source>
</reference>
<keyword evidence="1 2" id="KW-0812">Transmembrane</keyword>
<dbReference type="Proteomes" id="UP000290433">
    <property type="component" value="Unassembled WGS sequence"/>
</dbReference>
<gene>
    <name evidence="2" type="ORF">NU08_3067</name>
</gene>
<feature type="transmembrane region" description="Helical" evidence="1">
    <location>
        <begin position="12"/>
        <end position="29"/>
    </location>
</feature>
<feature type="transmembrane region" description="Helical" evidence="1">
    <location>
        <begin position="113"/>
        <end position="132"/>
    </location>
</feature>
<dbReference type="AlphaFoldDB" id="A0A444VWC0"/>
<comment type="caution">
    <text evidence="2">The sequence shown here is derived from an EMBL/GenBank/DDBJ whole genome shotgun (WGS) entry which is preliminary data.</text>
</comment>
<proteinExistence type="predicted"/>
<organism evidence="2 3">
    <name type="scientific">Flavobacterium anhuiense</name>
    <dbReference type="NCBI Taxonomy" id="459526"/>
    <lineage>
        <taxon>Bacteria</taxon>
        <taxon>Pseudomonadati</taxon>
        <taxon>Bacteroidota</taxon>
        <taxon>Flavobacteriia</taxon>
        <taxon>Flavobacteriales</taxon>
        <taxon>Flavobacteriaceae</taxon>
        <taxon>Flavobacterium</taxon>
    </lineage>
</organism>
<dbReference type="RefSeq" id="WP_129747938.1">
    <property type="nucleotide sequence ID" value="NZ_JUIV01000012.1"/>
</dbReference>
<feature type="transmembrane region" description="Helical" evidence="1">
    <location>
        <begin position="186"/>
        <end position="206"/>
    </location>
</feature>
<feature type="transmembrane region" description="Helical" evidence="1">
    <location>
        <begin position="346"/>
        <end position="363"/>
    </location>
</feature>
<accession>A0A444VWC0</accession>